<dbReference type="EMBL" id="JAHESF010000002">
    <property type="protein sequence ID" value="MBT1695648.1"/>
    <property type="molecule type" value="Genomic_DNA"/>
</dbReference>
<keyword evidence="8" id="KW-1185">Reference proteome</keyword>
<dbReference type="SUPFAM" id="SSF88946">
    <property type="entry name" value="Sigma2 domain of RNA polymerase sigma factors"/>
    <property type="match status" value="1"/>
</dbReference>
<dbReference type="InterPro" id="IPR014327">
    <property type="entry name" value="RNA_pol_sigma70_bacteroid"/>
</dbReference>
<feature type="domain" description="RNA polymerase sigma-70 region 2" evidence="5">
    <location>
        <begin position="30"/>
        <end position="96"/>
    </location>
</feature>
<sequence>MARGKSIEPYTDEELLAGIRNADHDVFTTLYSRHFQGLSLAALKYVKDVSIAEEVVQDIFLKLWETPADILNARSLKAYLYRAVINHSINYVNRQKNIEQHHQRMAEELGHDHIENIIEDHALKEMLYQEIERLPVQCRKVFKMSRFQNLKYREIAEQLNLSEKTVENHIVNALKTLRAKLLEKNTFKNDPTFLKMLLLL</sequence>
<dbReference type="InterPro" id="IPR036388">
    <property type="entry name" value="WH-like_DNA-bd_sf"/>
</dbReference>
<dbReference type="Gene3D" id="1.10.1740.10">
    <property type="match status" value="1"/>
</dbReference>
<protein>
    <submittedName>
        <fullName evidence="7">RNA polymerase sigma-70 factor</fullName>
    </submittedName>
</protein>
<dbReference type="Proteomes" id="UP001319200">
    <property type="component" value="Unassembled WGS sequence"/>
</dbReference>
<organism evidence="7 8">
    <name type="scientific">Chryseosolibacter histidini</name>
    <dbReference type="NCBI Taxonomy" id="2782349"/>
    <lineage>
        <taxon>Bacteria</taxon>
        <taxon>Pseudomonadati</taxon>
        <taxon>Bacteroidota</taxon>
        <taxon>Cytophagia</taxon>
        <taxon>Cytophagales</taxon>
        <taxon>Chryseotaleaceae</taxon>
        <taxon>Chryseosolibacter</taxon>
    </lineage>
</organism>
<dbReference type="GO" id="GO:0006352">
    <property type="term" value="P:DNA-templated transcription initiation"/>
    <property type="evidence" value="ECO:0007669"/>
    <property type="project" value="InterPro"/>
</dbReference>
<dbReference type="InterPro" id="IPR014284">
    <property type="entry name" value="RNA_pol_sigma-70_dom"/>
</dbReference>
<evidence type="ECO:0000256" key="4">
    <source>
        <dbReference type="ARBA" id="ARBA00023163"/>
    </source>
</evidence>
<keyword evidence="3" id="KW-0731">Sigma factor</keyword>
<dbReference type="Pfam" id="PF04542">
    <property type="entry name" value="Sigma70_r2"/>
    <property type="match status" value="1"/>
</dbReference>
<evidence type="ECO:0000259" key="6">
    <source>
        <dbReference type="Pfam" id="PF08281"/>
    </source>
</evidence>
<comment type="caution">
    <text evidence="7">The sequence shown here is derived from an EMBL/GenBank/DDBJ whole genome shotgun (WGS) entry which is preliminary data.</text>
</comment>
<evidence type="ECO:0000256" key="1">
    <source>
        <dbReference type="ARBA" id="ARBA00010641"/>
    </source>
</evidence>
<reference evidence="7 8" key="1">
    <citation type="submission" date="2021-05" db="EMBL/GenBank/DDBJ databases">
        <title>A Polyphasic approach of four new species of the genus Ohtaekwangia: Ohtaekwangia histidinii sp. nov., Ohtaekwangia cretensis sp. nov., Ohtaekwangia indiensis sp. nov., Ohtaekwangia reichenbachii sp. nov. from diverse environment.</title>
        <authorList>
            <person name="Octaviana S."/>
        </authorList>
    </citation>
    <scope>NUCLEOTIDE SEQUENCE [LARGE SCALE GENOMIC DNA]</scope>
    <source>
        <strain evidence="7 8">PWU4</strain>
    </source>
</reference>
<dbReference type="InterPro" id="IPR013249">
    <property type="entry name" value="RNA_pol_sigma70_r4_t2"/>
</dbReference>
<dbReference type="NCBIfam" id="TIGR02937">
    <property type="entry name" value="sigma70-ECF"/>
    <property type="match status" value="1"/>
</dbReference>
<dbReference type="PANTHER" id="PTHR43133:SF46">
    <property type="entry name" value="RNA POLYMERASE SIGMA-70 FACTOR ECF SUBFAMILY"/>
    <property type="match status" value="1"/>
</dbReference>
<evidence type="ECO:0000256" key="3">
    <source>
        <dbReference type="ARBA" id="ARBA00023082"/>
    </source>
</evidence>
<comment type="similarity">
    <text evidence="1">Belongs to the sigma-70 factor family. ECF subfamily.</text>
</comment>
<evidence type="ECO:0000313" key="7">
    <source>
        <dbReference type="EMBL" id="MBT1695648.1"/>
    </source>
</evidence>
<accession>A0AAP2GLB4</accession>
<proteinExistence type="inferred from homology"/>
<dbReference type="InterPro" id="IPR039425">
    <property type="entry name" value="RNA_pol_sigma-70-like"/>
</dbReference>
<dbReference type="InterPro" id="IPR013325">
    <property type="entry name" value="RNA_pol_sigma_r2"/>
</dbReference>
<feature type="domain" description="RNA polymerase sigma factor 70 region 4 type 2" evidence="6">
    <location>
        <begin position="125"/>
        <end position="177"/>
    </location>
</feature>
<dbReference type="Pfam" id="PF08281">
    <property type="entry name" value="Sigma70_r4_2"/>
    <property type="match status" value="1"/>
</dbReference>
<dbReference type="Gene3D" id="1.10.10.10">
    <property type="entry name" value="Winged helix-like DNA-binding domain superfamily/Winged helix DNA-binding domain"/>
    <property type="match status" value="1"/>
</dbReference>
<dbReference type="InterPro" id="IPR007627">
    <property type="entry name" value="RNA_pol_sigma70_r2"/>
</dbReference>
<dbReference type="SUPFAM" id="SSF88659">
    <property type="entry name" value="Sigma3 and sigma4 domains of RNA polymerase sigma factors"/>
    <property type="match status" value="1"/>
</dbReference>
<dbReference type="RefSeq" id="WP_254160196.1">
    <property type="nucleotide sequence ID" value="NZ_JAHESF010000002.1"/>
</dbReference>
<evidence type="ECO:0000256" key="2">
    <source>
        <dbReference type="ARBA" id="ARBA00023015"/>
    </source>
</evidence>
<keyword evidence="4" id="KW-0804">Transcription</keyword>
<dbReference type="InterPro" id="IPR013324">
    <property type="entry name" value="RNA_pol_sigma_r3/r4-like"/>
</dbReference>
<dbReference type="AlphaFoldDB" id="A0AAP2GLB4"/>
<dbReference type="GO" id="GO:0016987">
    <property type="term" value="F:sigma factor activity"/>
    <property type="evidence" value="ECO:0007669"/>
    <property type="project" value="UniProtKB-KW"/>
</dbReference>
<keyword evidence="2" id="KW-0805">Transcription regulation</keyword>
<name>A0AAP2GLB4_9BACT</name>
<dbReference type="NCBIfam" id="TIGR02985">
    <property type="entry name" value="Sig70_bacteroi1"/>
    <property type="match status" value="1"/>
</dbReference>
<evidence type="ECO:0000313" key="8">
    <source>
        <dbReference type="Proteomes" id="UP001319200"/>
    </source>
</evidence>
<dbReference type="PANTHER" id="PTHR43133">
    <property type="entry name" value="RNA POLYMERASE ECF-TYPE SIGMA FACTO"/>
    <property type="match status" value="1"/>
</dbReference>
<dbReference type="GO" id="GO:0003677">
    <property type="term" value="F:DNA binding"/>
    <property type="evidence" value="ECO:0007669"/>
    <property type="project" value="InterPro"/>
</dbReference>
<gene>
    <name evidence="7" type="ORF">KK083_02090</name>
</gene>
<evidence type="ECO:0000259" key="5">
    <source>
        <dbReference type="Pfam" id="PF04542"/>
    </source>
</evidence>